<dbReference type="Proteomes" id="UP001569151">
    <property type="component" value="Unassembled WGS sequence"/>
</dbReference>
<reference evidence="2 3" key="1">
    <citation type="submission" date="2024-06" db="EMBL/GenBank/DDBJ databases">
        <authorList>
            <person name="Steensen K."/>
            <person name="Seneca J."/>
            <person name="Bartlau N."/>
            <person name="Yu A.X."/>
            <person name="Polz M.F."/>
        </authorList>
    </citation>
    <scope>NUCLEOTIDE SEQUENCE [LARGE SCALE GENOMIC DNA]</scope>
    <source>
        <strain evidence="2 3">1F146</strain>
    </source>
</reference>
<dbReference type="RefSeq" id="WP_371719466.1">
    <property type="nucleotide sequence ID" value="NZ_JBGOOF010000023.1"/>
</dbReference>
<proteinExistence type="predicted"/>
<organism evidence="2 3">
    <name type="scientific">Vibrio bivalvicida</name>
    <dbReference type="NCBI Taxonomy" id="1276888"/>
    <lineage>
        <taxon>Bacteria</taxon>
        <taxon>Pseudomonadati</taxon>
        <taxon>Pseudomonadota</taxon>
        <taxon>Gammaproteobacteria</taxon>
        <taxon>Vibrionales</taxon>
        <taxon>Vibrionaceae</taxon>
        <taxon>Vibrio</taxon>
        <taxon>Vibrio oreintalis group</taxon>
    </lineage>
</organism>
<sequence length="133" mass="15059">MSSKNESPSHKKVRLAIVAIEKGKPKDPKNKKLTMSSVAREAGVSRNLIQRDMPDLYQRVMGKSGSEQAKDRIEILREKLKVEENKRKERDEEIAELKEMLANNASVNATLIRENKELRARLGLTGNVTSIFT</sequence>
<gene>
    <name evidence="2" type="ORF">ACED39_14925</name>
</gene>
<dbReference type="EMBL" id="JBGOOS010000022">
    <property type="protein sequence ID" value="MEZ8210069.1"/>
    <property type="molecule type" value="Genomic_DNA"/>
</dbReference>
<evidence type="ECO:0000313" key="3">
    <source>
        <dbReference type="Proteomes" id="UP001569151"/>
    </source>
</evidence>
<keyword evidence="3" id="KW-1185">Reference proteome</keyword>
<evidence type="ECO:0000256" key="1">
    <source>
        <dbReference type="SAM" id="Coils"/>
    </source>
</evidence>
<comment type="caution">
    <text evidence="2">The sequence shown here is derived from an EMBL/GenBank/DDBJ whole genome shotgun (WGS) entry which is preliminary data.</text>
</comment>
<feature type="coiled-coil region" evidence="1">
    <location>
        <begin position="66"/>
        <end position="103"/>
    </location>
</feature>
<name>A0ABV4MKG7_9VIBR</name>
<accession>A0ABV4MKG7</accession>
<keyword evidence="1" id="KW-0175">Coiled coil</keyword>
<evidence type="ECO:0000313" key="2">
    <source>
        <dbReference type="EMBL" id="MEZ8210069.1"/>
    </source>
</evidence>
<protein>
    <submittedName>
        <fullName evidence="2">TetR family transcriptional regulator</fullName>
    </submittedName>
</protein>